<accession>A0ABP8QZZ1</accession>
<gene>
    <name evidence="3" type="ORF">GCM10023191_083070</name>
</gene>
<keyword evidence="4" id="KW-1185">Reference proteome</keyword>
<keyword evidence="2" id="KW-0812">Transmembrane</keyword>
<protein>
    <submittedName>
        <fullName evidence="3">Uncharacterized protein</fullName>
    </submittedName>
</protein>
<evidence type="ECO:0000256" key="1">
    <source>
        <dbReference type="SAM" id="MobiDB-lite"/>
    </source>
</evidence>
<evidence type="ECO:0000313" key="4">
    <source>
        <dbReference type="Proteomes" id="UP001500503"/>
    </source>
</evidence>
<evidence type="ECO:0000313" key="3">
    <source>
        <dbReference type="EMBL" id="GAA4514499.1"/>
    </source>
</evidence>
<reference evidence="4" key="1">
    <citation type="journal article" date="2019" name="Int. J. Syst. Evol. Microbiol.">
        <title>The Global Catalogue of Microorganisms (GCM) 10K type strain sequencing project: providing services to taxonomists for standard genome sequencing and annotation.</title>
        <authorList>
            <consortium name="The Broad Institute Genomics Platform"/>
            <consortium name="The Broad Institute Genome Sequencing Center for Infectious Disease"/>
            <person name="Wu L."/>
            <person name="Ma J."/>
        </authorList>
    </citation>
    <scope>NUCLEOTIDE SEQUENCE [LARGE SCALE GENOMIC DNA]</scope>
    <source>
        <strain evidence="4">JCM 17933</strain>
    </source>
</reference>
<proteinExistence type="predicted"/>
<name>A0ABP8QZZ1_9ACTN</name>
<comment type="caution">
    <text evidence="3">The sequence shown here is derived from an EMBL/GenBank/DDBJ whole genome shotgun (WGS) entry which is preliminary data.</text>
</comment>
<feature type="transmembrane region" description="Helical" evidence="2">
    <location>
        <begin position="52"/>
        <end position="76"/>
    </location>
</feature>
<feature type="region of interest" description="Disordered" evidence="1">
    <location>
        <begin position="96"/>
        <end position="115"/>
    </location>
</feature>
<evidence type="ECO:0000256" key="2">
    <source>
        <dbReference type="SAM" id="Phobius"/>
    </source>
</evidence>
<keyword evidence="2" id="KW-1133">Transmembrane helix</keyword>
<dbReference type="EMBL" id="BAABHF010000049">
    <property type="protein sequence ID" value="GAA4514499.1"/>
    <property type="molecule type" value="Genomic_DNA"/>
</dbReference>
<keyword evidence="2" id="KW-0472">Membrane</keyword>
<sequence>MTRRPPRARGSRRIKVSGARRIRGRHARAVARMPGAVSAVRAALAPRRTQVAVAGGTGLSVALTGAVVAFVTLVPADTRRPDTGPKAAAVNVLGDRPAQAPVARSRPESPGRPGDQAALAFYERKDPVRAAHVTEVIWTGPMLRVYTDLPASDANSRTAMALCEIATAYAEDQGHLPEVFVHADRAAGYPVLANKMNDRDDCRLDRVP</sequence>
<dbReference type="Proteomes" id="UP001500503">
    <property type="component" value="Unassembled WGS sequence"/>
</dbReference>
<organism evidence="3 4">
    <name type="scientific">Actinoallomurus oryzae</name>
    <dbReference type="NCBI Taxonomy" id="502180"/>
    <lineage>
        <taxon>Bacteria</taxon>
        <taxon>Bacillati</taxon>
        <taxon>Actinomycetota</taxon>
        <taxon>Actinomycetes</taxon>
        <taxon>Streptosporangiales</taxon>
        <taxon>Thermomonosporaceae</taxon>
        <taxon>Actinoallomurus</taxon>
    </lineage>
</organism>